<evidence type="ECO:0000313" key="3">
    <source>
        <dbReference type="Proteomes" id="UP000567179"/>
    </source>
</evidence>
<dbReference type="AlphaFoldDB" id="A0A8H5F6B4"/>
<dbReference type="OrthoDB" id="14527at2759"/>
<reference evidence="2 3" key="1">
    <citation type="journal article" date="2020" name="ISME J.">
        <title>Uncovering the hidden diversity of litter-decomposition mechanisms in mushroom-forming fungi.</title>
        <authorList>
            <person name="Floudas D."/>
            <person name="Bentzer J."/>
            <person name="Ahren D."/>
            <person name="Johansson T."/>
            <person name="Persson P."/>
            <person name="Tunlid A."/>
        </authorList>
    </citation>
    <scope>NUCLEOTIDE SEQUENCE [LARGE SCALE GENOMIC DNA]</scope>
    <source>
        <strain evidence="2 3">CBS 101986</strain>
    </source>
</reference>
<sequence>MQGPHPELQKIRRHLSQIHDGIAHFKPLTARPPICDASFEDAARSSEVTEENQWLHQESVPGLRKLKESIRIDLGVLDKFLGDPQCANLPPLSTNAPYLVAVWNEVLTAPPPTVSVFKTFPLQPASKSATDKEKFKKKNDPGHPPGVKVDVVADNGRCWIRVNTIKNSRLLSEFREIDSYLTDSSDEFDADEQDTAWGPSLAQKQFDNSILRMGHSLVAAARANPVGGTSEIPRITLRLTRLDPAQPNDDGSAPDPRIAQTLELLEEMGVAVELGERTLDELPDAGGAGTSLPLPTNFVPTKNVNLDLSVLIALISDLTHSALPSTIEEANARFVPPPEYREWKAKRLAATGKAKPSGTSGAAEDGAHDLTNSIKMWASTALETDINDLPSDLIKHSRALTNQLLQEMGRGLLREVHDRLACEGDLAAVTFWTTMEARDRCLRIVAKIGGVQEKRRARALFCLGSGDQGIPLEDANRVYWQGSRFPQEFVPLLPINILPSSSPVPTALQDVLASVPPSLAPKTTFGLSLSRVCADILAQETMSHPRALPEELLNGDTDGTGGSRFEIQRATVTKANPRLTAHTVQSMQWGAALGWTTLTANRTSVKAMLRELKSARIAGRLSGGGKEDSSADQDIVIDDSSNLAAFWIVDPRSLAEGMVGNVISTPASTVNVT</sequence>
<protein>
    <recommendedName>
        <fullName evidence="4">DUF1308 domain-containing protein</fullName>
    </recommendedName>
</protein>
<gene>
    <name evidence="2" type="ORF">D9619_009615</name>
</gene>
<dbReference type="PANTHER" id="PTHR13379">
    <property type="entry name" value="UNCHARACTERIZED DUF1308"/>
    <property type="match status" value="1"/>
</dbReference>
<evidence type="ECO:0000313" key="2">
    <source>
        <dbReference type="EMBL" id="KAF5325349.1"/>
    </source>
</evidence>
<dbReference type="Proteomes" id="UP000567179">
    <property type="component" value="Unassembled WGS sequence"/>
</dbReference>
<evidence type="ECO:0000256" key="1">
    <source>
        <dbReference type="SAM" id="MobiDB-lite"/>
    </source>
</evidence>
<dbReference type="EMBL" id="JAACJJ010000015">
    <property type="protein sequence ID" value="KAF5325349.1"/>
    <property type="molecule type" value="Genomic_DNA"/>
</dbReference>
<keyword evidence="3" id="KW-1185">Reference proteome</keyword>
<dbReference type="PANTHER" id="PTHR13379:SF0">
    <property type="entry name" value="UPF0415 PROTEIN C7ORF25"/>
    <property type="match status" value="1"/>
</dbReference>
<name>A0A8H5F6B4_9AGAR</name>
<accession>A0A8H5F6B4</accession>
<feature type="region of interest" description="Disordered" evidence="1">
    <location>
        <begin position="128"/>
        <end position="147"/>
    </location>
</feature>
<comment type="caution">
    <text evidence="2">The sequence shown here is derived from an EMBL/GenBank/DDBJ whole genome shotgun (WGS) entry which is preliminary data.</text>
</comment>
<feature type="compositionally biased region" description="Basic and acidic residues" evidence="1">
    <location>
        <begin position="129"/>
        <end position="141"/>
    </location>
</feature>
<organism evidence="2 3">
    <name type="scientific">Psilocybe cf. subviscida</name>
    <dbReference type="NCBI Taxonomy" id="2480587"/>
    <lineage>
        <taxon>Eukaryota</taxon>
        <taxon>Fungi</taxon>
        <taxon>Dikarya</taxon>
        <taxon>Basidiomycota</taxon>
        <taxon>Agaricomycotina</taxon>
        <taxon>Agaricomycetes</taxon>
        <taxon>Agaricomycetidae</taxon>
        <taxon>Agaricales</taxon>
        <taxon>Agaricineae</taxon>
        <taxon>Strophariaceae</taxon>
        <taxon>Psilocybe</taxon>
    </lineage>
</organism>
<proteinExistence type="predicted"/>
<evidence type="ECO:0008006" key="4">
    <source>
        <dbReference type="Google" id="ProtNLM"/>
    </source>
</evidence>